<dbReference type="InterPro" id="IPR035994">
    <property type="entry name" value="Nucleoside_phosphorylase_sf"/>
</dbReference>
<dbReference type="AlphaFoldDB" id="A0A9W4MQD5"/>
<dbReference type="OrthoDB" id="4369510at2759"/>
<dbReference type="PANTHER" id="PTHR46082:SF11">
    <property type="entry name" value="AAA+ ATPASE DOMAIN-CONTAINING PROTEIN-RELATED"/>
    <property type="match status" value="1"/>
</dbReference>
<evidence type="ECO:0000313" key="1">
    <source>
        <dbReference type="EMBL" id="CAG8079543.1"/>
    </source>
</evidence>
<dbReference type="SUPFAM" id="SSF52540">
    <property type="entry name" value="P-loop containing nucleoside triphosphate hydrolases"/>
    <property type="match status" value="1"/>
</dbReference>
<accession>A0A9W4MQD5</accession>
<proteinExistence type="predicted"/>
<reference evidence="1" key="1">
    <citation type="submission" date="2021-07" db="EMBL/GenBank/DDBJ databases">
        <authorList>
            <person name="Branca A.L. A."/>
        </authorList>
    </citation>
    <scope>NUCLEOTIDE SEQUENCE</scope>
</reference>
<dbReference type="InterPro" id="IPR027417">
    <property type="entry name" value="P-loop_NTPase"/>
</dbReference>
<dbReference type="SUPFAM" id="SSF53167">
    <property type="entry name" value="Purine and uridine phosphorylases"/>
    <property type="match status" value="1"/>
</dbReference>
<name>A0A9W4MQD5_PENNA</name>
<comment type="caution">
    <text evidence="1">The sequence shown here is derived from an EMBL/GenBank/DDBJ whole genome shotgun (WGS) entry which is preliminary data.</text>
</comment>
<evidence type="ECO:0000313" key="2">
    <source>
        <dbReference type="Proteomes" id="UP001153461"/>
    </source>
</evidence>
<dbReference type="Gene3D" id="3.40.50.300">
    <property type="entry name" value="P-loop containing nucleotide triphosphate hydrolases"/>
    <property type="match status" value="1"/>
</dbReference>
<dbReference type="InterPro" id="IPR053137">
    <property type="entry name" value="NLR-like"/>
</dbReference>
<dbReference type="EMBL" id="CAJVNV010000150">
    <property type="protein sequence ID" value="CAG8079543.1"/>
    <property type="molecule type" value="Genomic_DNA"/>
</dbReference>
<dbReference type="Gene3D" id="3.40.50.1580">
    <property type="entry name" value="Nucleoside phosphorylase domain"/>
    <property type="match status" value="1"/>
</dbReference>
<evidence type="ECO:0008006" key="3">
    <source>
        <dbReference type="Google" id="ProtNLM"/>
    </source>
</evidence>
<sequence>MEAAGLMNDFPCLVIRGICDYADSHKNKEWQGYAAIAVAAYAKELVLVVPIDQVKTTPTARDTLADHVYRFNVPLDLTALPVIANFVGRQEEIDNLWQYLQPTDSPSRKVAILHGLSGIGKTSISDGYDIAEFFPKADHGSILITSRLQGLTKLGEPFPVRRLDSHSSIQLLLQSSSVSLRNTTSKLDSNSDVLALANRLYGLLLAIVLAGAFMRETGTSITEYLQFYQESWSEL</sequence>
<dbReference type="GO" id="GO:0009116">
    <property type="term" value="P:nucleoside metabolic process"/>
    <property type="evidence" value="ECO:0007669"/>
    <property type="project" value="InterPro"/>
</dbReference>
<dbReference type="PANTHER" id="PTHR46082">
    <property type="entry name" value="ATP/GTP-BINDING PROTEIN-RELATED"/>
    <property type="match status" value="1"/>
</dbReference>
<protein>
    <recommendedName>
        <fullName evidence="3">Orc1-like AAA ATPase domain-containing protein</fullName>
    </recommendedName>
</protein>
<organism evidence="1 2">
    <name type="scientific">Penicillium nalgiovense</name>
    <dbReference type="NCBI Taxonomy" id="60175"/>
    <lineage>
        <taxon>Eukaryota</taxon>
        <taxon>Fungi</taxon>
        <taxon>Dikarya</taxon>
        <taxon>Ascomycota</taxon>
        <taxon>Pezizomycotina</taxon>
        <taxon>Eurotiomycetes</taxon>
        <taxon>Eurotiomycetidae</taxon>
        <taxon>Eurotiales</taxon>
        <taxon>Aspergillaceae</taxon>
        <taxon>Penicillium</taxon>
    </lineage>
</organism>
<gene>
    <name evidence="1" type="ORF">PNAL_LOCUS4094</name>
</gene>
<dbReference type="Proteomes" id="UP001153461">
    <property type="component" value="Unassembled WGS sequence"/>
</dbReference>
<dbReference type="GO" id="GO:0003824">
    <property type="term" value="F:catalytic activity"/>
    <property type="evidence" value="ECO:0007669"/>
    <property type="project" value="InterPro"/>
</dbReference>